<name>A0ABV4K822_9FLAO</name>
<reference evidence="1 2" key="1">
    <citation type="submission" date="2023-05" db="EMBL/GenBank/DDBJ databases">
        <title>Adaptations of aquatic viruses from atmosphere-close ecosystems of the Central Arctic Ocean.</title>
        <authorList>
            <person name="Rahlff J."/>
            <person name="Holmfeldt K."/>
        </authorList>
    </citation>
    <scope>NUCLEOTIDE SEQUENCE [LARGE SCALE GENOMIC DNA]</scope>
    <source>
        <strain evidence="1 2">Arc14</strain>
    </source>
</reference>
<comment type="caution">
    <text evidence="1">The sequence shown here is derived from an EMBL/GenBank/DDBJ whole genome shotgun (WGS) entry which is preliminary data.</text>
</comment>
<dbReference type="Proteomes" id="UP001568894">
    <property type="component" value="Unassembled WGS sequence"/>
</dbReference>
<proteinExistence type="predicted"/>
<dbReference type="Gene3D" id="3.40.50.2300">
    <property type="match status" value="1"/>
</dbReference>
<accession>A0ABV4K822</accession>
<evidence type="ECO:0008006" key="3">
    <source>
        <dbReference type="Google" id="ProtNLM"/>
    </source>
</evidence>
<dbReference type="RefSeq" id="WP_371567236.1">
    <property type="nucleotide sequence ID" value="NZ_JASMRN010000001.1"/>
</dbReference>
<evidence type="ECO:0000313" key="2">
    <source>
        <dbReference type="Proteomes" id="UP001568894"/>
    </source>
</evidence>
<organism evidence="1 2">
    <name type="scientific">Flavobacterium frigidarium</name>
    <dbReference type="NCBI Taxonomy" id="99286"/>
    <lineage>
        <taxon>Bacteria</taxon>
        <taxon>Pseudomonadati</taxon>
        <taxon>Bacteroidota</taxon>
        <taxon>Flavobacteriia</taxon>
        <taxon>Flavobacteriales</taxon>
        <taxon>Flavobacteriaceae</taxon>
        <taxon>Flavobacterium</taxon>
    </lineage>
</organism>
<dbReference type="SUPFAM" id="SSF52172">
    <property type="entry name" value="CheY-like"/>
    <property type="match status" value="1"/>
</dbReference>
<protein>
    <recommendedName>
        <fullName evidence="3">Response regulatory domain-containing protein</fullName>
    </recommendedName>
</protein>
<dbReference type="InterPro" id="IPR011006">
    <property type="entry name" value="CheY-like_superfamily"/>
</dbReference>
<evidence type="ECO:0000313" key="1">
    <source>
        <dbReference type="EMBL" id="MEZ7513802.1"/>
    </source>
</evidence>
<keyword evidence="2" id="KW-1185">Reference proteome</keyword>
<sequence length="143" mass="16332">MKSFNILLVDNRQRDANVFLNFFIEKNPHIAFKTVENSALAWPALLHDEATVAIPKILFLNCVNGCKEALNLINNIRSNARLKSTLIFVLVETVDDEFKNELLNLNIAAYITLPNEEEEMRNVYGILEKYLSTIEFSQATNTL</sequence>
<dbReference type="EMBL" id="JASMRN010000001">
    <property type="protein sequence ID" value="MEZ7513802.1"/>
    <property type="molecule type" value="Genomic_DNA"/>
</dbReference>
<gene>
    <name evidence="1" type="ORF">QO192_00755</name>
</gene>